<dbReference type="EMBL" id="OU342829">
    <property type="protein sequence ID" value="CAG7581264.1"/>
    <property type="molecule type" value="Genomic_DNA"/>
</dbReference>
<gene>
    <name evidence="1" type="ORF">SLAVMIC_00756</name>
</gene>
<sequence length="128" mass="14375">MKLFKSKRGTIILSNGEKMDDKGSIAGVVLSSPKKRGGRRGYGKTWKGSSFNITDEIVEIEIDNKNYFLIGELLFVARSGDYNNCFIDLKNKVVIQGGDISRNDMVLNKKSYMENIGKMVILKNGEFK</sequence>
<name>A0A8D9CFP5_9VIRU</name>
<organism evidence="1">
    <name type="scientific">uncultured marine phage</name>
    <dbReference type="NCBI Taxonomy" id="707152"/>
    <lineage>
        <taxon>Viruses</taxon>
        <taxon>environmental samples</taxon>
    </lineage>
</organism>
<accession>A0A8D9CFP5</accession>
<evidence type="ECO:0000313" key="1">
    <source>
        <dbReference type="EMBL" id="CAG7581264.1"/>
    </source>
</evidence>
<proteinExistence type="predicted"/>
<reference evidence="1" key="1">
    <citation type="submission" date="2021-06" db="EMBL/GenBank/DDBJ databases">
        <authorList>
            <person name="Gannon L."/>
            <person name="Redgwell R T."/>
            <person name="Michniewski S."/>
            <person name="Harrison D C."/>
            <person name="Millard A."/>
        </authorList>
    </citation>
    <scope>NUCLEOTIDE SEQUENCE</scope>
</reference>
<protein>
    <submittedName>
        <fullName evidence="1">Uncharacterized protein</fullName>
    </submittedName>
</protein>